<dbReference type="GO" id="GO:0046872">
    <property type="term" value="F:metal ion binding"/>
    <property type="evidence" value="ECO:0007669"/>
    <property type="project" value="UniProtKB-KW"/>
</dbReference>
<dbReference type="PANTHER" id="PTHR23407:SF1">
    <property type="entry name" value="5-FORMYLTETRAHYDROFOLATE CYCLO-LIGASE"/>
    <property type="match status" value="1"/>
</dbReference>
<evidence type="ECO:0000313" key="6">
    <source>
        <dbReference type="EMBL" id="KOO39548.1"/>
    </source>
</evidence>
<dbReference type="GeneID" id="87597046"/>
<comment type="similarity">
    <text evidence="1 5">Belongs to the 5-formyltetrahydrofolate cyclo-ligase family.</text>
</comment>
<evidence type="ECO:0000256" key="5">
    <source>
        <dbReference type="RuleBase" id="RU361279"/>
    </source>
</evidence>
<gene>
    <name evidence="6" type="ORF">AMD02_12340</name>
</gene>
<dbReference type="SUPFAM" id="SSF100950">
    <property type="entry name" value="NagB/RpiA/CoA transferase-like"/>
    <property type="match status" value="1"/>
</dbReference>
<keyword evidence="5" id="KW-0479">Metal-binding</keyword>
<dbReference type="InterPro" id="IPR024185">
    <property type="entry name" value="FTHF_cligase-like_sf"/>
</dbReference>
<sequence>MEEKKALRNRIKKLLRSQPEQQRKEGAQRVADILFSLPEWNEAHAIGITISLPHEVQTELIISRGWEEGKQIAVPRVKKGTTQMTFYEIHSFSVLEDTFFGLREPKPSECRQIDGQELDLLLVPGVAFDQKGNRLGYGGGYYDRFLHSYKGKTIALAYSQQLVESVPTDERDERVQMIVTERGVYR</sequence>
<dbReference type="GO" id="GO:0009396">
    <property type="term" value="P:folic acid-containing compound biosynthetic process"/>
    <property type="evidence" value="ECO:0007669"/>
    <property type="project" value="TreeGrafter"/>
</dbReference>
<feature type="binding site" evidence="4">
    <location>
        <begin position="134"/>
        <end position="142"/>
    </location>
    <ligand>
        <name>ATP</name>
        <dbReference type="ChEBI" id="CHEBI:30616"/>
    </ligand>
</feature>
<organism evidence="6">
    <name type="scientific">Halalkalibacterium halodurans</name>
    <name type="common">Bacillus halodurans</name>
    <dbReference type="NCBI Taxonomy" id="86665"/>
    <lineage>
        <taxon>Bacteria</taxon>
        <taxon>Bacillati</taxon>
        <taxon>Bacillota</taxon>
        <taxon>Bacilli</taxon>
        <taxon>Bacillales</taxon>
        <taxon>Bacillaceae</taxon>
        <taxon>Halalkalibacterium (ex Joshi et al. 2022)</taxon>
    </lineage>
</organism>
<comment type="cofactor">
    <cofactor evidence="5">
        <name>Mg(2+)</name>
        <dbReference type="ChEBI" id="CHEBI:18420"/>
    </cofactor>
</comment>
<reference evidence="6" key="1">
    <citation type="submission" date="2015-08" db="EMBL/GenBank/DDBJ databases">
        <title>Complete DNA Sequence of Pseudomonas syringae pv. actinidiae, the Causal Agent of Kiwifruit Canker Disease.</title>
        <authorList>
            <person name="Rikkerink E.H.A."/>
            <person name="Fineran P.C."/>
        </authorList>
    </citation>
    <scope>NUCLEOTIDE SEQUENCE</scope>
    <source>
        <strain evidence="6">DSM 13666</strain>
    </source>
</reference>
<dbReference type="InterPro" id="IPR037171">
    <property type="entry name" value="NagB/RpiA_transferase-like"/>
</dbReference>
<evidence type="ECO:0000256" key="2">
    <source>
        <dbReference type="ARBA" id="ARBA00022741"/>
    </source>
</evidence>
<dbReference type="RefSeq" id="WP_053431494.1">
    <property type="nucleotide sequence ID" value="NZ_CP040441.1"/>
</dbReference>
<evidence type="ECO:0000256" key="1">
    <source>
        <dbReference type="ARBA" id="ARBA00010638"/>
    </source>
</evidence>
<dbReference type="PANTHER" id="PTHR23407">
    <property type="entry name" value="ATPASE INHIBITOR/5-FORMYLTETRAHYDROFOLATE CYCLO-LIGASE"/>
    <property type="match status" value="1"/>
</dbReference>
<evidence type="ECO:0000256" key="3">
    <source>
        <dbReference type="ARBA" id="ARBA00022840"/>
    </source>
</evidence>
<evidence type="ECO:0000256" key="4">
    <source>
        <dbReference type="PIRSR" id="PIRSR006806-1"/>
    </source>
</evidence>
<dbReference type="NCBIfam" id="TIGR02727">
    <property type="entry name" value="MTHFS_bact"/>
    <property type="match status" value="1"/>
</dbReference>
<accession>A0A0M0KMC3</accession>
<dbReference type="GO" id="GO:0030272">
    <property type="term" value="F:5-formyltetrahydrofolate cyclo-ligase activity"/>
    <property type="evidence" value="ECO:0007669"/>
    <property type="project" value="UniProtKB-EC"/>
</dbReference>
<dbReference type="GO" id="GO:0035999">
    <property type="term" value="P:tetrahydrofolate interconversion"/>
    <property type="evidence" value="ECO:0007669"/>
    <property type="project" value="TreeGrafter"/>
</dbReference>
<name>A0A0M0KMC3_ALKHA</name>
<dbReference type="PIRSF" id="PIRSF006806">
    <property type="entry name" value="FTHF_cligase"/>
    <property type="match status" value="1"/>
</dbReference>
<keyword evidence="5" id="KW-0460">Magnesium</keyword>
<keyword evidence="2 4" id="KW-0547">Nucleotide-binding</keyword>
<protein>
    <recommendedName>
        <fullName evidence="5">5-formyltetrahydrofolate cyclo-ligase</fullName>
        <ecNumber evidence="5">6.3.3.2</ecNumber>
    </recommendedName>
</protein>
<dbReference type="PATRIC" id="fig|136160.3.peg.2893"/>
<feature type="binding site" evidence="4">
    <location>
        <position position="55"/>
    </location>
    <ligand>
        <name>substrate</name>
    </ligand>
</feature>
<dbReference type="EMBL" id="LILD01000001">
    <property type="protein sequence ID" value="KOO39548.1"/>
    <property type="molecule type" value="Genomic_DNA"/>
</dbReference>
<comment type="catalytic activity">
    <reaction evidence="5">
        <text>(6S)-5-formyl-5,6,7,8-tetrahydrofolate + ATP = (6R)-5,10-methenyltetrahydrofolate + ADP + phosphate</text>
        <dbReference type="Rhea" id="RHEA:10488"/>
        <dbReference type="ChEBI" id="CHEBI:30616"/>
        <dbReference type="ChEBI" id="CHEBI:43474"/>
        <dbReference type="ChEBI" id="CHEBI:57455"/>
        <dbReference type="ChEBI" id="CHEBI:57457"/>
        <dbReference type="ChEBI" id="CHEBI:456216"/>
        <dbReference type="EC" id="6.3.3.2"/>
    </reaction>
</comment>
<proteinExistence type="inferred from homology"/>
<comment type="caution">
    <text evidence="6">The sequence shown here is derived from an EMBL/GenBank/DDBJ whole genome shotgun (WGS) entry which is preliminary data.</text>
</comment>
<feature type="binding site" evidence="4">
    <location>
        <position position="50"/>
    </location>
    <ligand>
        <name>substrate</name>
    </ligand>
</feature>
<feature type="binding site" evidence="4">
    <location>
        <begin position="4"/>
        <end position="8"/>
    </location>
    <ligand>
        <name>ATP</name>
        <dbReference type="ChEBI" id="CHEBI:30616"/>
    </ligand>
</feature>
<keyword evidence="3 4" id="KW-0067">ATP-binding</keyword>
<dbReference type="InterPro" id="IPR002698">
    <property type="entry name" value="FTHF_cligase"/>
</dbReference>
<dbReference type="Gene3D" id="3.40.50.10420">
    <property type="entry name" value="NagB/RpiA/CoA transferase-like"/>
    <property type="match status" value="1"/>
</dbReference>
<dbReference type="GO" id="GO:0005524">
    <property type="term" value="F:ATP binding"/>
    <property type="evidence" value="ECO:0007669"/>
    <property type="project" value="UniProtKB-KW"/>
</dbReference>
<dbReference type="EC" id="6.3.3.2" evidence="5"/>
<dbReference type="Pfam" id="PF01812">
    <property type="entry name" value="5-FTHF_cyc-lig"/>
    <property type="match status" value="1"/>
</dbReference>
<dbReference type="AlphaFoldDB" id="A0A0M0KMC3"/>